<dbReference type="EMBL" id="JAGSOG010000164">
    <property type="protein sequence ID" value="MBR7836832.1"/>
    <property type="molecule type" value="Genomic_DNA"/>
</dbReference>
<sequence>MTTPTVPTIDPARAALLLMDFQPAILAAVPGGEQALERAHDALAWAREHDVQVAHVRVALDEDDRAAVPAHNKAFSFAASQGWLDDGLPHTDTHESLTALTREDDILVRKIRISAFASETDLRVLLREKGIDTLVLAGLSTGGVVLTTVRQAADEDFRVFVLEDATGDPDEEIHRVLTRKLFPQQAEVIATGELRGLTQPA</sequence>
<dbReference type="Pfam" id="PF00857">
    <property type="entry name" value="Isochorismatase"/>
    <property type="match status" value="1"/>
</dbReference>
<dbReference type="PANTHER" id="PTHR43540">
    <property type="entry name" value="PEROXYUREIDOACRYLATE/UREIDOACRYLATE AMIDOHYDROLASE-RELATED"/>
    <property type="match status" value="1"/>
</dbReference>
<gene>
    <name evidence="3" type="ORF">KDL01_26375</name>
</gene>
<dbReference type="Gene3D" id="3.40.50.850">
    <property type="entry name" value="Isochorismatase-like"/>
    <property type="match status" value="1"/>
</dbReference>
<proteinExistence type="predicted"/>
<evidence type="ECO:0000259" key="2">
    <source>
        <dbReference type="Pfam" id="PF00857"/>
    </source>
</evidence>
<dbReference type="InterPro" id="IPR000868">
    <property type="entry name" value="Isochorismatase-like_dom"/>
</dbReference>
<keyword evidence="1 3" id="KW-0378">Hydrolase</keyword>
<dbReference type="RefSeq" id="WP_212531302.1">
    <property type="nucleotide sequence ID" value="NZ_JAGSOG010000164.1"/>
</dbReference>
<name>A0A941ISV2_9ACTN</name>
<organism evidence="3 4">
    <name type="scientific">Actinospica durhamensis</name>
    <dbReference type="NCBI Taxonomy" id="1508375"/>
    <lineage>
        <taxon>Bacteria</taxon>
        <taxon>Bacillati</taxon>
        <taxon>Actinomycetota</taxon>
        <taxon>Actinomycetes</taxon>
        <taxon>Catenulisporales</taxon>
        <taxon>Actinospicaceae</taxon>
        <taxon>Actinospica</taxon>
    </lineage>
</organism>
<dbReference type="PANTHER" id="PTHR43540:SF7">
    <property type="entry name" value="ISOCHORISMATASE FAMILY PROTEIN YECD"/>
    <property type="match status" value="1"/>
</dbReference>
<accession>A0A941ISV2</accession>
<evidence type="ECO:0000313" key="4">
    <source>
        <dbReference type="Proteomes" id="UP000675781"/>
    </source>
</evidence>
<dbReference type="SUPFAM" id="SSF52499">
    <property type="entry name" value="Isochorismatase-like hydrolases"/>
    <property type="match status" value="1"/>
</dbReference>
<reference evidence="3" key="1">
    <citation type="submission" date="2021-04" db="EMBL/GenBank/DDBJ databases">
        <title>Genome based classification of Actinospica acidithermotolerans sp. nov., an actinobacterium isolated from an Indonesian hot spring.</title>
        <authorList>
            <person name="Kusuma A.B."/>
            <person name="Putra K.E."/>
            <person name="Nafisah S."/>
            <person name="Loh J."/>
            <person name="Nouioui I."/>
            <person name="Goodfellow M."/>
        </authorList>
    </citation>
    <scope>NUCLEOTIDE SEQUENCE</scope>
    <source>
        <strain evidence="3">CSCA 57</strain>
    </source>
</reference>
<dbReference type="Proteomes" id="UP000675781">
    <property type="component" value="Unassembled WGS sequence"/>
</dbReference>
<keyword evidence="4" id="KW-1185">Reference proteome</keyword>
<dbReference type="InterPro" id="IPR050272">
    <property type="entry name" value="Isochorismatase-like_hydrls"/>
</dbReference>
<protein>
    <submittedName>
        <fullName evidence="3">Cysteine hydrolase</fullName>
    </submittedName>
</protein>
<evidence type="ECO:0000256" key="1">
    <source>
        <dbReference type="ARBA" id="ARBA00022801"/>
    </source>
</evidence>
<dbReference type="GO" id="GO:0016787">
    <property type="term" value="F:hydrolase activity"/>
    <property type="evidence" value="ECO:0007669"/>
    <property type="project" value="UniProtKB-KW"/>
</dbReference>
<dbReference type="CDD" id="cd00431">
    <property type="entry name" value="cysteine_hydrolases"/>
    <property type="match status" value="1"/>
</dbReference>
<comment type="caution">
    <text evidence="3">The sequence shown here is derived from an EMBL/GenBank/DDBJ whole genome shotgun (WGS) entry which is preliminary data.</text>
</comment>
<evidence type="ECO:0000313" key="3">
    <source>
        <dbReference type="EMBL" id="MBR7836832.1"/>
    </source>
</evidence>
<dbReference type="AlphaFoldDB" id="A0A941ISV2"/>
<feature type="domain" description="Isochorismatase-like" evidence="2">
    <location>
        <begin position="14"/>
        <end position="191"/>
    </location>
</feature>
<dbReference type="InterPro" id="IPR036380">
    <property type="entry name" value="Isochorismatase-like_sf"/>
</dbReference>